<evidence type="ECO:0000313" key="4">
    <source>
        <dbReference type="EMBL" id="MCP2334206.1"/>
    </source>
</evidence>
<feature type="transmembrane region" description="Helical" evidence="2">
    <location>
        <begin position="117"/>
        <end position="141"/>
    </location>
</feature>
<dbReference type="Proteomes" id="UP000791080">
    <property type="component" value="Unassembled WGS sequence"/>
</dbReference>
<feature type="transmembrane region" description="Helical" evidence="2">
    <location>
        <begin position="31"/>
        <end position="52"/>
    </location>
</feature>
<feature type="transmembrane region" description="Helical" evidence="2">
    <location>
        <begin position="217"/>
        <end position="236"/>
    </location>
</feature>
<dbReference type="InterPro" id="IPR057697">
    <property type="entry name" value="DUF7937"/>
</dbReference>
<keyword evidence="2" id="KW-1133">Transmembrane helix</keyword>
<feature type="compositionally biased region" description="Low complexity" evidence="1">
    <location>
        <begin position="328"/>
        <end position="338"/>
    </location>
</feature>
<keyword evidence="2" id="KW-0472">Membrane</keyword>
<dbReference type="Pfam" id="PF25592">
    <property type="entry name" value="DUF7937"/>
    <property type="match status" value="1"/>
</dbReference>
<proteinExistence type="predicted"/>
<evidence type="ECO:0000256" key="1">
    <source>
        <dbReference type="SAM" id="MobiDB-lite"/>
    </source>
</evidence>
<evidence type="ECO:0000259" key="3">
    <source>
        <dbReference type="Pfam" id="PF25592"/>
    </source>
</evidence>
<feature type="compositionally biased region" description="Polar residues" evidence="1">
    <location>
        <begin position="305"/>
        <end position="322"/>
    </location>
</feature>
<dbReference type="EMBL" id="AUBJ02000001">
    <property type="protein sequence ID" value="MCP2334206.1"/>
    <property type="molecule type" value="Genomic_DNA"/>
</dbReference>
<feature type="transmembrane region" description="Helical" evidence="2">
    <location>
        <begin position="64"/>
        <end position="86"/>
    </location>
</feature>
<feature type="transmembrane region" description="Helical" evidence="2">
    <location>
        <begin position="93"/>
        <end position="111"/>
    </location>
</feature>
<feature type="region of interest" description="Disordered" evidence="1">
    <location>
        <begin position="288"/>
        <end position="352"/>
    </location>
</feature>
<sequence length="352" mass="35044">MGLAGAVLALSPRWAETSAWSGRRLGERWRVVGVAVSGLAAVLLVASSVVFLAGDVAGAAGGPLVAALVLASASGLVLVAVVLVGLLRRDHTLRRVAVMVGVVVLLASSFTGHQESLWIPASGLVFLPAAVVAASVPAVLLTLRPGPPHLLWFVTARRALELAAVVTAPAFVGVVLMMAESATDRGAKVAMLVCQVLVVVAAITARSMLLREPRQGRVAAVAVAGVLLLLGVIQLAVEVSLSDAVSPYVLLIAFGVPGLVVLSLTAPAPVRAYLRSLPVAGPPPGWGGGGWGAPVDAGRPAGSQPPASTQATSAPVGSDSSPRPTPGAPAATTNPAGVAGTGEEGTGPSRSG</sequence>
<protein>
    <recommendedName>
        <fullName evidence="3">DUF7937 domain-containing protein</fullName>
    </recommendedName>
</protein>
<feature type="transmembrane region" description="Helical" evidence="2">
    <location>
        <begin position="162"/>
        <end position="179"/>
    </location>
</feature>
<name>A0ABT1JNW1_ACTCY</name>
<accession>A0ABT1JNW1</accession>
<feature type="domain" description="DUF7937" evidence="3">
    <location>
        <begin position="1"/>
        <end position="273"/>
    </location>
</feature>
<feature type="transmembrane region" description="Helical" evidence="2">
    <location>
        <begin position="248"/>
        <end position="266"/>
    </location>
</feature>
<reference evidence="4 5" key="1">
    <citation type="submission" date="2022-06" db="EMBL/GenBank/DDBJ databases">
        <title>Genomic Encyclopedia of Type Strains, Phase I: the one thousand microbial genomes (KMG-I) project.</title>
        <authorList>
            <person name="Kyrpides N."/>
        </authorList>
    </citation>
    <scope>NUCLEOTIDE SEQUENCE [LARGE SCALE GENOMIC DNA]</scope>
    <source>
        <strain evidence="4 5">DSM 43889</strain>
    </source>
</reference>
<gene>
    <name evidence="4" type="ORF">G443_004476</name>
</gene>
<keyword evidence="5" id="KW-1185">Reference proteome</keyword>
<evidence type="ECO:0000256" key="2">
    <source>
        <dbReference type="SAM" id="Phobius"/>
    </source>
</evidence>
<evidence type="ECO:0000313" key="5">
    <source>
        <dbReference type="Proteomes" id="UP000791080"/>
    </source>
</evidence>
<comment type="caution">
    <text evidence="4">The sequence shown here is derived from an EMBL/GenBank/DDBJ whole genome shotgun (WGS) entry which is preliminary data.</text>
</comment>
<feature type="transmembrane region" description="Helical" evidence="2">
    <location>
        <begin position="185"/>
        <end position="205"/>
    </location>
</feature>
<organism evidence="4 5">
    <name type="scientific">Actinoalloteichus caeruleus DSM 43889</name>
    <dbReference type="NCBI Taxonomy" id="1120930"/>
    <lineage>
        <taxon>Bacteria</taxon>
        <taxon>Bacillati</taxon>
        <taxon>Actinomycetota</taxon>
        <taxon>Actinomycetes</taxon>
        <taxon>Pseudonocardiales</taxon>
        <taxon>Pseudonocardiaceae</taxon>
        <taxon>Actinoalloteichus</taxon>
        <taxon>Actinoalloteichus cyanogriseus</taxon>
    </lineage>
</organism>
<keyword evidence="2" id="KW-0812">Transmembrane</keyword>